<keyword evidence="22" id="KW-1185">Reference proteome</keyword>
<evidence type="ECO:0000256" key="3">
    <source>
        <dbReference type="ARBA" id="ARBA00017819"/>
    </source>
</evidence>
<comment type="subcellular location">
    <subcellularLocation>
        <location evidence="1 17">Cell membrane</location>
        <topology evidence="1 17">Multi-pass membrane protein</topology>
    </subcellularLocation>
</comment>
<evidence type="ECO:0000256" key="19">
    <source>
        <dbReference type="PIRSR" id="PIRSR000007-51"/>
    </source>
</evidence>
<evidence type="ECO:0000256" key="8">
    <source>
        <dbReference type="ARBA" id="ARBA00022692"/>
    </source>
</evidence>
<dbReference type="InterPro" id="IPR009152">
    <property type="entry name" value="bc1_cytC-su"/>
</dbReference>
<feature type="binding site" description="axial binding residue" evidence="19">
    <location>
        <position position="76"/>
    </location>
    <ligand>
        <name>heme c</name>
        <dbReference type="ChEBI" id="CHEBI:61717"/>
        <label>1</label>
    </ligand>
    <ligandPart>
        <name>Fe</name>
        <dbReference type="ChEBI" id="CHEBI:18248"/>
    </ligandPart>
</feature>
<evidence type="ECO:0000256" key="10">
    <source>
        <dbReference type="ARBA" id="ARBA00022737"/>
    </source>
</evidence>
<evidence type="ECO:0000256" key="13">
    <source>
        <dbReference type="ARBA" id="ARBA00022989"/>
    </source>
</evidence>
<reference evidence="21 22" key="1">
    <citation type="submission" date="2016-10" db="EMBL/GenBank/DDBJ databases">
        <authorList>
            <person name="de Groot N.N."/>
        </authorList>
    </citation>
    <scope>NUCLEOTIDE SEQUENCE [LARGE SCALE GENOMIC DNA]</scope>
    <source>
        <strain evidence="21 22">DSM 21799</strain>
    </source>
</reference>
<dbReference type="Pfam" id="PF13442">
    <property type="entry name" value="Cytochrome_CBB3"/>
    <property type="match status" value="1"/>
</dbReference>
<keyword evidence="8 17" id="KW-0812">Transmembrane</keyword>
<keyword evidence="4 17" id="KW-0813">Transport</keyword>
<evidence type="ECO:0000256" key="16">
    <source>
        <dbReference type="ARBA" id="ARBA00029351"/>
    </source>
</evidence>
<comment type="PTM">
    <text evidence="18">Binds 2 heme c groups covalently per subunit.</text>
</comment>
<keyword evidence="9 17" id="KW-0479">Metal-binding</keyword>
<feature type="domain" description="Cytochrome c" evidence="20">
    <location>
        <begin position="154"/>
        <end position="232"/>
    </location>
</feature>
<feature type="binding site" description="covalent" evidence="18">
    <location>
        <position position="167"/>
    </location>
    <ligand>
        <name>heme c</name>
        <dbReference type="ChEBI" id="CHEBI:61717"/>
        <label>2</label>
    </ligand>
</feature>
<feature type="transmembrane region" description="Helical" evidence="17">
    <location>
        <begin position="252"/>
        <end position="271"/>
    </location>
</feature>
<name>A0A1H4R804_9MICO</name>
<dbReference type="SUPFAM" id="SSF46626">
    <property type="entry name" value="Cytochrome c"/>
    <property type="match status" value="2"/>
</dbReference>
<feature type="domain" description="Cytochrome c" evidence="20">
    <location>
        <begin position="59"/>
        <end position="138"/>
    </location>
</feature>
<keyword evidence="6 17" id="KW-0349">Heme</keyword>
<dbReference type="PROSITE" id="PS51007">
    <property type="entry name" value="CYTC"/>
    <property type="match status" value="2"/>
</dbReference>
<dbReference type="STRING" id="640635.SAMN04489806_3030"/>
<evidence type="ECO:0000256" key="1">
    <source>
        <dbReference type="ARBA" id="ARBA00004651"/>
    </source>
</evidence>
<evidence type="ECO:0000256" key="7">
    <source>
        <dbReference type="ARBA" id="ARBA00022660"/>
    </source>
</evidence>
<keyword evidence="12 17" id="KW-0249">Electron transport</keyword>
<keyword evidence="10" id="KW-0677">Repeat</keyword>
<dbReference type="InterPro" id="IPR050597">
    <property type="entry name" value="Cytochrome_c_Oxidase_Subunit"/>
</dbReference>
<evidence type="ECO:0000256" key="2">
    <source>
        <dbReference type="ARBA" id="ARBA00012951"/>
    </source>
</evidence>
<evidence type="ECO:0000256" key="17">
    <source>
        <dbReference type="PIRNR" id="PIRNR000007"/>
    </source>
</evidence>
<dbReference type="EC" id="7.1.1.8" evidence="2 17"/>
<dbReference type="OrthoDB" id="9811281at2"/>
<keyword evidence="11 17" id="KW-1278">Translocase</keyword>
<dbReference type="EMBL" id="FNRY01000001">
    <property type="protein sequence ID" value="SEC28022.1"/>
    <property type="molecule type" value="Genomic_DNA"/>
</dbReference>
<dbReference type="GO" id="GO:0008121">
    <property type="term" value="F:quinol-cytochrome-c reductase activity"/>
    <property type="evidence" value="ECO:0007669"/>
    <property type="project" value="UniProtKB-UniRule"/>
</dbReference>
<dbReference type="Proteomes" id="UP000199183">
    <property type="component" value="Unassembled WGS sequence"/>
</dbReference>
<evidence type="ECO:0000259" key="20">
    <source>
        <dbReference type="PROSITE" id="PS51007"/>
    </source>
</evidence>
<comment type="subunit">
    <text evidence="17">The cytochrome bc1 complex is composed of a cytochrome b (QcrB), the Rieske iron-sulfur protein (QcrA) and a diheme cytochrome c (QcrC) subunit.</text>
</comment>
<keyword evidence="14 17" id="KW-0408">Iron</keyword>
<keyword evidence="5 17" id="KW-1003">Cell membrane</keyword>
<keyword evidence="7 17" id="KW-0679">Respiratory chain</keyword>
<dbReference type="PIRSF" id="PIRSF000007">
    <property type="entry name" value="Ubiq_cycred_cyc"/>
    <property type="match status" value="1"/>
</dbReference>
<evidence type="ECO:0000256" key="5">
    <source>
        <dbReference type="ARBA" id="ARBA00022475"/>
    </source>
</evidence>
<organism evidence="21 22">
    <name type="scientific">Paramicrobacterium humi</name>
    <dbReference type="NCBI Taxonomy" id="640635"/>
    <lineage>
        <taxon>Bacteria</taxon>
        <taxon>Bacillati</taxon>
        <taxon>Actinomycetota</taxon>
        <taxon>Actinomycetes</taxon>
        <taxon>Micrococcales</taxon>
        <taxon>Microbacteriaceae</taxon>
        <taxon>Paramicrobacterium</taxon>
    </lineage>
</organism>
<dbReference type="InterPro" id="IPR036909">
    <property type="entry name" value="Cyt_c-like_dom_sf"/>
</dbReference>
<keyword evidence="13 17" id="KW-1133">Transmembrane helix</keyword>
<dbReference type="GO" id="GO:0020037">
    <property type="term" value="F:heme binding"/>
    <property type="evidence" value="ECO:0007669"/>
    <property type="project" value="UniProtKB-UniRule"/>
</dbReference>
<evidence type="ECO:0000256" key="6">
    <source>
        <dbReference type="ARBA" id="ARBA00022617"/>
    </source>
</evidence>
<evidence type="ECO:0000313" key="22">
    <source>
        <dbReference type="Proteomes" id="UP000199183"/>
    </source>
</evidence>
<dbReference type="Gene3D" id="1.10.760.10">
    <property type="entry name" value="Cytochrome c-like domain"/>
    <property type="match status" value="2"/>
</dbReference>
<proteinExistence type="predicted"/>
<feature type="transmembrane region" description="Helical" evidence="17">
    <location>
        <begin position="21"/>
        <end position="41"/>
    </location>
</feature>
<evidence type="ECO:0000256" key="14">
    <source>
        <dbReference type="ARBA" id="ARBA00023004"/>
    </source>
</evidence>
<evidence type="ECO:0000256" key="15">
    <source>
        <dbReference type="ARBA" id="ARBA00023136"/>
    </source>
</evidence>
<dbReference type="RefSeq" id="WP_091186424.1">
    <property type="nucleotide sequence ID" value="NZ_FNRY01000001.1"/>
</dbReference>
<dbReference type="Pfam" id="PF00034">
    <property type="entry name" value="Cytochrom_C"/>
    <property type="match status" value="1"/>
</dbReference>
<dbReference type="PANTHER" id="PTHR33751:SF13">
    <property type="entry name" value="CYTOCHROME BC1 COMPLEX CYTOCHROME C SUBUNIT"/>
    <property type="match status" value="1"/>
</dbReference>
<keyword evidence="15 17" id="KW-0472">Membrane</keyword>
<feature type="binding site" description="covalent" evidence="18">
    <location>
        <position position="72"/>
    </location>
    <ligand>
        <name>heme c</name>
        <dbReference type="ChEBI" id="CHEBI:61717"/>
        <label>1</label>
    </ligand>
</feature>
<feature type="binding site" description="covalent" evidence="18">
    <location>
        <position position="75"/>
    </location>
    <ligand>
        <name>heme c</name>
        <dbReference type="ChEBI" id="CHEBI:61717"/>
        <label>1</label>
    </ligand>
</feature>
<accession>A0A1H4R804</accession>
<comment type="catalytic activity">
    <reaction evidence="16 17">
        <text>a quinol + 2 Fe(III)-[cytochrome c](out) = a quinone + 2 Fe(II)-[cytochrome c](out) + 2 H(+)(out)</text>
        <dbReference type="Rhea" id="RHEA:11484"/>
        <dbReference type="Rhea" id="RHEA-COMP:10350"/>
        <dbReference type="Rhea" id="RHEA-COMP:14399"/>
        <dbReference type="ChEBI" id="CHEBI:15378"/>
        <dbReference type="ChEBI" id="CHEBI:24646"/>
        <dbReference type="ChEBI" id="CHEBI:29033"/>
        <dbReference type="ChEBI" id="CHEBI:29034"/>
        <dbReference type="ChEBI" id="CHEBI:132124"/>
        <dbReference type="EC" id="7.1.1.8"/>
    </reaction>
</comment>
<evidence type="ECO:0000256" key="12">
    <source>
        <dbReference type="ARBA" id="ARBA00022982"/>
    </source>
</evidence>
<evidence type="ECO:0000256" key="4">
    <source>
        <dbReference type="ARBA" id="ARBA00022448"/>
    </source>
</evidence>
<evidence type="ECO:0000256" key="18">
    <source>
        <dbReference type="PIRSR" id="PIRSR000007-50"/>
    </source>
</evidence>
<sequence>MSRSSKNPALKAAKRGRRHPLANVALIAVGLLFSGGAYVAFSATTASADEASASVSSQAQVEEGNKLFQANCATCHGVDLQGTKDAPSLIGVGAAAVDFQVGTGRMPMQMQGPQAEAKPVQFTNDQIAALSAFVASVAPGPAIPEDKYLDTSEGDAANGAELFRINCAMCHNVAGAGGALTEGKFAPSLHGVAPAHIYEAMITGPQNMPVFNDANLTPEDKRDIITALKYMENTPSVGGLSLGSLGPVAEGLFIWIFGLGTVVAITVWITAKSN</sequence>
<dbReference type="PANTHER" id="PTHR33751">
    <property type="entry name" value="CBB3-TYPE CYTOCHROME C OXIDASE SUBUNIT FIXP"/>
    <property type="match status" value="1"/>
</dbReference>
<gene>
    <name evidence="21" type="ORF">SAMN04489806_3030</name>
</gene>
<evidence type="ECO:0000256" key="11">
    <source>
        <dbReference type="ARBA" id="ARBA00022967"/>
    </source>
</evidence>
<feature type="binding site" description="axial binding residue" evidence="19">
    <location>
        <position position="171"/>
    </location>
    <ligand>
        <name>heme c</name>
        <dbReference type="ChEBI" id="CHEBI:61717"/>
        <label>2</label>
    </ligand>
    <ligandPart>
        <name>Fe</name>
        <dbReference type="ChEBI" id="CHEBI:18248"/>
    </ligandPart>
</feature>
<evidence type="ECO:0000313" key="21">
    <source>
        <dbReference type="EMBL" id="SEC28022.1"/>
    </source>
</evidence>
<dbReference type="GO" id="GO:0005886">
    <property type="term" value="C:plasma membrane"/>
    <property type="evidence" value="ECO:0007669"/>
    <property type="project" value="UniProtKB-SubCell"/>
</dbReference>
<dbReference type="GO" id="GO:0005506">
    <property type="term" value="F:iron ion binding"/>
    <property type="evidence" value="ECO:0007669"/>
    <property type="project" value="UniProtKB-UniRule"/>
</dbReference>
<dbReference type="AlphaFoldDB" id="A0A1H4R804"/>
<evidence type="ECO:0000256" key="9">
    <source>
        <dbReference type="ARBA" id="ARBA00022723"/>
    </source>
</evidence>
<protein>
    <recommendedName>
        <fullName evidence="3 17">Cytochrome bc1 complex cytochrome c subunit</fullName>
        <ecNumber evidence="2 17">7.1.1.8</ecNumber>
    </recommendedName>
</protein>
<dbReference type="InterPro" id="IPR009056">
    <property type="entry name" value="Cyt_c-like_dom"/>
</dbReference>
<feature type="binding site" description="covalent" evidence="18">
    <location>
        <position position="170"/>
    </location>
    <ligand>
        <name>heme c</name>
        <dbReference type="ChEBI" id="CHEBI:61717"/>
        <label>2</label>
    </ligand>
</feature>